<keyword evidence="2" id="KW-0812">Transmembrane</keyword>
<proteinExistence type="inferred from homology"/>
<comment type="similarity">
    <text evidence="1">Belongs to the histone H3 family.</text>
</comment>
<dbReference type="CDD" id="cd22911">
    <property type="entry name" value="HFD_H3"/>
    <property type="match status" value="1"/>
</dbReference>
<dbReference type="PRINTS" id="PR00622">
    <property type="entry name" value="HISTONEH3"/>
</dbReference>
<dbReference type="Gene3D" id="1.10.20.10">
    <property type="entry name" value="Histone, subunit A"/>
    <property type="match status" value="1"/>
</dbReference>
<organism evidence="4">
    <name type="scientific">Trypanosoma vivax (strain Y486)</name>
    <dbReference type="NCBI Taxonomy" id="1055687"/>
    <lineage>
        <taxon>Eukaryota</taxon>
        <taxon>Discoba</taxon>
        <taxon>Euglenozoa</taxon>
        <taxon>Kinetoplastea</taxon>
        <taxon>Metakinetoplastina</taxon>
        <taxon>Trypanosomatida</taxon>
        <taxon>Trypanosomatidae</taxon>
        <taxon>Trypanosoma</taxon>
        <taxon>Duttonella</taxon>
    </lineage>
</organism>
<protein>
    <submittedName>
        <fullName evidence="4">Putative histone H3 variant</fullName>
    </submittedName>
</protein>
<evidence type="ECO:0000259" key="3">
    <source>
        <dbReference type="Pfam" id="PF00125"/>
    </source>
</evidence>
<dbReference type="InterPro" id="IPR000164">
    <property type="entry name" value="Histone_H3/CENP-A"/>
</dbReference>
<feature type="transmembrane region" description="Helical" evidence="2">
    <location>
        <begin position="15"/>
        <end position="33"/>
    </location>
</feature>
<evidence type="ECO:0000256" key="1">
    <source>
        <dbReference type="ARBA" id="ARBA00010343"/>
    </source>
</evidence>
<dbReference type="PANTHER" id="PTHR45810">
    <property type="entry name" value="HISTONE H3.2"/>
    <property type="match status" value="1"/>
</dbReference>
<feature type="domain" description="Core Histone H2A/H2B/H3" evidence="3">
    <location>
        <begin position="117"/>
        <end position="204"/>
    </location>
</feature>
<dbReference type="EMBL" id="HE573026">
    <property type="protein sequence ID" value="CCC52429.1"/>
    <property type="molecule type" value="Genomic_DNA"/>
</dbReference>
<name>G0U4R5_TRYVY</name>
<sequence length="209" mass="24112">MIPVLVRMCVTNRSPILLLCFVRALILHSLLTYSKKKKMQKKIIMKNIAAFHEANKQAIEKQKSVQVHIAMKQIKKVPLPPKPRKTLASRKLQTEARLSAKKITNSGHPKRRHRWRPGTVVLREVRRYQGSTDFLIQRAPFRRFLREVVSNLKDSYRMSASCLEALQESTELYVTSVLADANLCTLHANRVTLFPKDIHLALKLRGDRP</sequence>
<gene>
    <name evidence="4" type="ORF">TVY486_1014720</name>
</gene>
<keyword evidence="2" id="KW-0472">Membrane</keyword>
<dbReference type="AlphaFoldDB" id="G0U4R5"/>
<accession>G0U4R5</accession>
<dbReference type="GO" id="GO:0046982">
    <property type="term" value="F:protein heterodimerization activity"/>
    <property type="evidence" value="ECO:0007669"/>
    <property type="project" value="InterPro"/>
</dbReference>
<dbReference type="PANTHER" id="PTHR45810:SF1">
    <property type="entry name" value="HISTONE H3-LIKE CENTROMERIC PROTEIN A"/>
    <property type="match status" value="1"/>
</dbReference>
<dbReference type="GO" id="GO:0030527">
    <property type="term" value="F:structural constituent of chromatin"/>
    <property type="evidence" value="ECO:0007669"/>
    <property type="project" value="InterPro"/>
</dbReference>
<dbReference type="VEuPathDB" id="TriTrypDB:TvY486_1014720"/>
<keyword evidence="2" id="KW-1133">Transmembrane helix</keyword>
<dbReference type="FunFam" id="1.10.20.10:FF:000077">
    <property type="entry name" value="Histone H3 variant"/>
    <property type="match status" value="1"/>
</dbReference>
<dbReference type="InterPro" id="IPR009072">
    <property type="entry name" value="Histone-fold"/>
</dbReference>
<dbReference type="SMART" id="SM00428">
    <property type="entry name" value="H3"/>
    <property type="match status" value="1"/>
</dbReference>
<dbReference type="GO" id="GO:0003677">
    <property type="term" value="F:DNA binding"/>
    <property type="evidence" value="ECO:0007669"/>
    <property type="project" value="InterPro"/>
</dbReference>
<dbReference type="SUPFAM" id="SSF47113">
    <property type="entry name" value="Histone-fold"/>
    <property type="match status" value="1"/>
</dbReference>
<dbReference type="GO" id="GO:0000786">
    <property type="term" value="C:nucleosome"/>
    <property type="evidence" value="ECO:0007669"/>
    <property type="project" value="InterPro"/>
</dbReference>
<reference evidence="4" key="1">
    <citation type="journal article" date="2012" name="Proc. Natl. Acad. Sci. U.S.A.">
        <title>Antigenic diversity is generated by distinct evolutionary mechanisms in African trypanosome species.</title>
        <authorList>
            <person name="Jackson A.P."/>
            <person name="Berry A."/>
            <person name="Aslett M."/>
            <person name="Allison H.C."/>
            <person name="Burton P."/>
            <person name="Vavrova-Anderson J."/>
            <person name="Brown R."/>
            <person name="Browne H."/>
            <person name="Corton N."/>
            <person name="Hauser H."/>
            <person name="Gamble J."/>
            <person name="Gilderthorp R."/>
            <person name="Marcello L."/>
            <person name="McQuillan J."/>
            <person name="Otto T.D."/>
            <person name="Quail M.A."/>
            <person name="Sanders M.J."/>
            <person name="van Tonder A."/>
            <person name="Ginger M.L."/>
            <person name="Field M.C."/>
            <person name="Barry J.D."/>
            <person name="Hertz-Fowler C."/>
            <person name="Berriman M."/>
        </authorList>
    </citation>
    <scope>NUCLEOTIDE SEQUENCE</scope>
    <source>
        <strain evidence="4">Y486</strain>
    </source>
</reference>
<dbReference type="InterPro" id="IPR007125">
    <property type="entry name" value="H2A/H2B/H3"/>
</dbReference>
<evidence type="ECO:0000256" key="2">
    <source>
        <dbReference type="SAM" id="Phobius"/>
    </source>
</evidence>
<dbReference type="Pfam" id="PF00125">
    <property type="entry name" value="Histone"/>
    <property type="match status" value="1"/>
</dbReference>
<evidence type="ECO:0000313" key="4">
    <source>
        <dbReference type="EMBL" id="CCC52429.1"/>
    </source>
</evidence>